<keyword evidence="1" id="KW-0732">Signal</keyword>
<proteinExistence type="predicted"/>
<name>A0AAW0WYY5_CHEQU</name>
<feature type="chain" id="PRO_5043968124" evidence="1">
    <location>
        <begin position="19"/>
        <end position="107"/>
    </location>
</feature>
<organism evidence="2 3">
    <name type="scientific">Cherax quadricarinatus</name>
    <name type="common">Australian red claw crayfish</name>
    <dbReference type="NCBI Taxonomy" id="27406"/>
    <lineage>
        <taxon>Eukaryota</taxon>
        <taxon>Metazoa</taxon>
        <taxon>Ecdysozoa</taxon>
        <taxon>Arthropoda</taxon>
        <taxon>Crustacea</taxon>
        <taxon>Multicrustacea</taxon>
        <taxon>Malacostraca</taxon>
        <taxon>Eumalacostraca</taxon>
        <taxon>Eucarida</taxon>
        <taxon>Decapoda</taxon>
        <taxon>Pleocyemata</taxon>
        <taxon>Astacidea</taxon>
        <taxon>Parastacoidea</taxon>
        <taxon>Parastacidae</taxon>
        <taxon>Cherax</taxon>
    </lineage>
</organism>
<evidence type="ECO:0000256" key="1">
    <source>
        <dbReference type="SAM" id="SignalP"/>
    </source>
</evidence>
<accession>A0AAW0WYY5</accession>
<dbReference type="EMBL" id="JARKIK010000044">
    <property type="protein sequence ID" value="KAK8736160.1"/>
    <property type="molecule type" value="Genomic_DNA"/>
</dbReference>
<comment type="caution">
    <text evidence="2">The sequence shown here is derived from an EMBL/GenBank/DDBJ whole genome shotgun (WGS) entry which is preliminary data.</text>
</comment>
<evidence type="ECO:0000313" key="3">
    <source>
        <dbReference type="Proteomes" id="UP001445076"/>
    </source>
</evidence>
<keyword evidence="3" id="KW-1185">Reference proteome</keyword>
<protein>
    <submittedName>
        <fullName evidence="2">Uncharacterized protein</fullName>
    </submittedName>
</protein>
<sequence>STLVTCINVCIHVVCARACSHTHVCVSVHTKNTQVVGVSEIQTHTSFSIADSEKLLKNQSSSSDSAALNKSIRFLDVRLKEDKGSSSTGIFGLGVHGTLRLPLTFTC</sequence>
<gene>
    <name evidence="2" type="ORF">OTU49_004853</name>
</gene>
<feature type="non-terminal residue" evidence="2">
    <location>
        <position position="1"/>
    </location>
</feature>
<evidence type="ECO:0000313" key="2">
    <source>
        <dbReference type="EMBL" id="KAK8736160.1"/>
    </source>
</evidence>
<feature type="signal peptide" evidence="1">
    <location>
        <begin position="1"/>
        <end position="18"/>
    </location>
</feature>
<dbReference type="AlphaFoldDB" id="A0AAW0WYY5"/>
<reference evidence="2 3" key="1">
    <citation type="journal article" date="2024" name="BMC Genomics">
        <title>Genome assembly of redclaw crayfish (Cherax quadricarinatus) provides insights into its immune adaptation and hypoxia tolerance.</title>
        <authorList>
            <person name="Liu Z."/>
            <person name="Zheng J."/>
            <person name="Li H."/>
            <person name="Fang K."/>
            <person name="Wang S."/>
            <person name="He J."/>
            <person name="Zhou D."/>
            <person name="Weng S."/>
            <person name="Chi M."/>
            <person name="Gu Z."/>
            <person name="He J."/>
            <person name="Li F."/>
            <person name="Wang M."/>
        </authorList>
    </citation>
    <scope>NUCLEOTIDE SEQUENCE [LARGE SCALE GENOMIC DNA]</scope>
    <source>
        <strain evidence="2">ZL_2023a</strain>
    </source>
</reference>
<dbReference type="Proteomes" id="UP001445076">
    <property type="component" value="Unassembled WGS sequence"/>
</dbReference>